<accession>A0A0V0HCM6</accession>
<evidence type="ECO:0000313" key="2">
    <source>
        <dbReference type="EMBL" id="JAP18188.1"/>
    </source>
</evidence>
<organism evidence="2">
    <name type="scientific">Solanum chacoense</name>
    <name type="common">Chaco potato</name>
    <dbReference type="NCBI Taxonomy" id="4108"/>
    <lineage>
        <taxon>Eukaryota</taxon>
        <taxon>Viridiplantae</taxon>
        <taxon>Streptophyta</taxon>
        <taxon>Embryophyta</taxon>
        <taxon>Tracheophyta</taxon>
        <taxon>Spermatophyta</taxon>
        <taxon>Magnoliopsida</taxon>
        <taxon>eudicotyledons</taxon>
        <taxon>Gunneridae</taxon>
        <taxon>Pentapetalae</taxon>
        <taxon>asterids</taxon>
        <taxon>lamiids</taxon>
        <taxon>Solanales</taxon>
        <taxon>Solanaceae</taxon>
        <taxon>Solanoideae</taxon>
        <taxon>Solaneae</taxon>
        <taxon>Solanum</taxon>
    </lineage>
</organism>
<feature type="transmembrane region" description="Helical" evidence="1">
    <location>
        <begin position="7"/>
        <end position="30"/>
    </location>
</feature>
<feature type="transmembrane region" description="Helical" evidence="1">
    <location>
        <begin position="62"/>
        <end position="80"/>
    </location>
</feature>
<proteinExistence type="predicted"/>
<protein>
    <submittedName>
        <fullName evidence="2">Putative ovule protein</fullName>
    </submittedName>
</protein>
<sequence>MLLSPLLIMRLFLLMDVMFYIMSPLLLLGLDVLGPRVHRKQPLYLHEVVVRSAYTLPSPDPTLWDSTGYVVVVVGILNFLSKLTSFMTKQILLKITCNTYEQTGPT</sequence>
<reference evidence="2" key="1">
    <citation type="submission" date="2015-12" db="EMBL/GenBank/DDBJ databases">
        <title>Gene expression during late stages of embryo sac development: a critical building block for successful pollen-pistil interactions.</title>
        <authorList>
            <person name="Liu Y."/>
            <person name="Joly V."/>
            <person name="Sabar M."/>
            <person name="Matton D.P."/>
        </authorList>
    </citation>
    <scope>NUCLEOTIDE SEQUENCE</scope>
</reference>
<keyword evidence="1" id="KW-1133">Transmembrane helix</keyword>
<dbReference type="EMBL" id="GEDG01021585">
    <property type="protein sequence ID" value="JAP18188.1"/>
    <property type="molecule type" value="Transcribed_RNA"/>
</dbReference>
<name>A0A0V0HCM6_SOLCH</name>
<keyword evidence="1" id="KW-0472">Membrane</keyword>
<dbReference type="AlphaFoldDB" id="A0A0V0HCM6"/>
<keyword evidence="1" id="KW-0812">Transmembrane</keyword>
<evidence type="ECO:0000256" key="1">
    <source>
        <dbReference type="SAM" id="Phobius"/>
    </source>
</evidence>